<comment type="caution">
    <text evidence="1">The sequence shown here is derived from an EMBL/GenBank/DDBJ whole genome shotgun (WGS) entry which is preliminary data.</text>
</comment>
<evidence type="ECO:0000313" key="4">
    <source>
        <dbReference type="Proteomes" id="UP000241954"/>
    </source>
</evidence>
<dbReference type="Proteomes" id="UP000241954">
    <property type="component" value="Unassembled WGS sequence"/>
</dbReference>
<evidence type="ECO:0000313" key="1">
    <source>
        <dbReference type="EMBL" id="PSV97818.1"/>
    </source>
</evidence>
<dbReference type="EMBL" id="PYLW01000005">
    <property type="protein sequence ID" value="PSV97818.1"/>
    <property type="molecule type" value="Genomic_DNA"/>
</dbReference>
<keyword evidence="3" id="KW-1185">Reference proteome</keyword>
<name>A0A0D8PR79_9GAMM</name>
<proteinExistence type="predicted"/>
<protein>
    <submittedName>
        <fullName evidence="1">Uncharacterized protein</fullName>
    </submittedName>
</protein>
<dbReference type="RefSeq" id="WP_045038573.1">
    <property type="nucleotide sequence ID" value="NZ_CAMQYU010000132.1"/>
</dbReference>
<dbReference type="EMBL" id="PYOP01000042">
    <property type="protein sequence ID" value="PSW92422.1"/>
    <property type="molecule type" value="Genomic_DNA"/>
</dbReference>
<sequence length="77" mass="8465">MKAVFSGKDCNKESSTYWFDVSINITGEADGLVLGVVESQNEDICIVDCESHGIKGAWFAPYVTNLPDYVSNVERAM</sequence>
<accession>A0A0D8PR79</accession>
<dbReference type="AlphaFoldDB" id="A0A0D8PR79"/>
<evidence type="ECO:0000313" key="2">
    <source>
        <dbReference type="EMBL" id="PSW92422.1"/>
    </source>
</evidence>
<dbReference type="Proteomes" id="UP000241190">
    <property type="component" value="Unassembled WGS sequence"/>
</dbReference>
<evidence type="ECO:0000313" key="3">
    <source>
        <dbReference type="Proteomes" id="UP000241190"/>
    </source>
</evidence>
<organism evidence="1 4">
    <name type="scientific">Photobacterium iliopiscarium</name>
    <dbReference type="NCBI Taxonomy" id="56192"/>
    <lineage>
        <taxon>Bacteria</taxon>
        <taxon>Pseudomonadati</taxon>
        <taxon>Pseudomonadota</taxon>
        <taxon>Gammaproteobacteria</taxon>
        <taxon>Vibrionales</taxon>
        <taxon>Vibrionaceae</taxon>
        <taxon>Photobacterium</taxon>
    </lineage>
</organism>
<gene>
    <name evidence="1" type="ORF">C9I88_07025</name>
    <name evidence="2" type="ORF">C9J52_18225</name>
</gene>
<reference evidence="1 4" key="1">
    <citation type="submission" date="2018-01" db="EMBL/GenBank/DDBJ databases">
        <title>Whole genome sequencing of Histamine producing bacteria.</title>
        <authorList>
            <person name="Butler K."/>
        </authorList>
    </citation>
    <scope>NUCLEOTIDE SEQUENCE [LARGE SCALE GENOMIC DNA]</scope>
    <source>
        <strain evidence="2 3">ATCC 51761</strain>
        <strain evidence="1 4">NCIMB 13481</strain>
    </source>
</reference>